<evidence type="ECO:0000256" key="1">
    <source>
        <dbReference type="ARBA" id="ARBA00008455"/>
    </source>
</evidence>
<organism evidence="3 4">
    <name type="scientific">Coptis chinensis</name>
    <dbReference type="NCBI Taxonomy" id="261450"/>
    <lineage>
        <taxon>Eukaryota</taxon>
        <taxon>Viridiplantae</taxon>
        <taxon>Streptophyta</taxon>
        <taxon>Embryophyta</taxon>
        <taxon>Tracheophyta</taxon>
        <taxon>Spermatophyta</taxon>
        <taxon>Magnoliopsida</taxon>
        <taxon>Ranunculales</taxon>
        <taxon>Ranunculaceae</taxon>
        <taxon>Coptidoideae</taxon>
        <taxon>Coptis</taxon>
    </lineage>
</organism>
<dbReference type="PANTHER" id="PTHR12411">
    <property type="entry name" value="CYSTEINE PROTEASE FAMILY C1-RELATED"/>
    <property type="match status" value="1"/>
</dbReference>
<dbReference type="GO" id="GO:0008234">
    <property type="term" value="F:cysteine-type peptidase activity"/>
    <property type="evidence" value="ECO:0007669"/>
    <property type="project" value="InterPro"/>
</dbReference>
<dbReference type="GO" id="GO:0006508">
    <property type="term" value="P:proteolysis"/>
    <property type="evidence" value="ECO:0007669"/>
    <property type="project" value="InterPro"/>
</dbReference>
<dbReference type="InterPro" id="IPR038765">
    <property type="entry name" value="Papain-like_cys_pep_sf"/>
</dbReference>
<evidence type="ECO:0000313" key="4">
    <source>
        <dbReference type="Proteomes" id="UP000631114"/>
    </source>
</evidence>
<dbReference type="Pfam" id="PF00112">
    <property type="entry name" value="Peptidase_C1"/>
    <property type="match status" value="1"/>
</dbReference>
<dbReference type="InterPro" id="IPR013128">
    <property type="entry name" value="Peptidase_C1A"/>
</dbReference>
<dbReference type="AlphaFoldDB" id="A0A835LTG7"/>
<accession>A0A835LTG7</accession>
<dbReference type="SUPFAM" id="SSF54001">
    <property type="entry name" value="Cysteine proteinases"/>
    <property type="match status" value="1"/>
</dbReference>
<keyword evidence="4" id="KW-1185">Reference proteome</keyword>
<name>A0A835LTG7_9MAGN</name>
<protein>
    <recommendedName>
        <fullName evidence="2">Peptidase C1A papain C-terminal domain-containing protein</fullName>
    </recommendedName>
</protein>
<dbReference type="OrthoDB" id="10253408at2759"/>
<dbReference type="EMBL" id="JADFTS010000006">
    <property type="protein sequence ID" value="KAF9602784.1"/>
    <property type="molecule type" value="Genomic_DNA"/>
</dbReference>
<dbReference type="Proteomes" id="UP000631114">
    <property type="component" value="Unassembled WGS sequence"/>
</dbReference>
<dbReference type="InterPro" id="IPR025661">
    <property type="entry name" value="Pept_asp_AS"/>
</dbReference>
<dbReference type="Gene3D" id="3.90.70.10">
    <property type="entry name" value="Cysteine proteinases"/>
    <property type="match status" value="1"/>
</dbReference>
<feature type="domain" description="Peptidase C1A papain C-terminal" evidence="2">
    <location>
        <begin position="2"/>
        <end position="42"/>
    </location>
</feature>
<proteinExistence type="inferred from homology"/>
<gene>
    <name evidence="3" type="ORF">IFM89_030940</name>
</gene>
<sequence>MTIVGYGVDNGIKYWIVKNSWGADWGEDGYIRMERNVADTKKLNGKTLSIAHTHCKVQTPVSLYSIYRPSLIPPPPKIFTHSSEDEAVEGIIDSVVSGTTPSYSLKSKLGDCKRVRWGSSAESRDWEISYWIAIRWVRLRIHFG</sequence>
<reference evidence="3 4" key="1">
    <citation type="submission" date="2020-10" db="EMBL/GenBank/DDBJ databases">
        <title>The Coptis chinensis genome and diversification of protoberbering-type alkaloids.</title>
        <authorList>
            <person name="Wang B."/>
            <person name="Shu S."/>
            <person name="Song C."/>
            <person name="Liu Y."/>
        </authorList>
    </citation>
    <scope>NUCLEOTIDE SEQUENCE [LARGE SCALE GENOMIC DNA]</scope>
    <source>
        <strain evidence="3">HL-2020</strain>
        <tissue evidence="3">Leaf</tissue>
    </source>
</reference>
<comment type="caution">
    <text evidence="3">The sequence shown here is derived from an EMBL/GenBank/DDBJ whole genome shotgun (WGS) entry which is preliminary data.</text>
</comment>
<evidence type="ECO:0000313" key="3">
    <source>
        <dbReference type="EMBL" id="KAF9602784.1"/>
    </source>
</evidence>
<dbReference type="InterPro" id="IPR000668">
    <property type="entry name" value="Peptidase_C1A_C"/>
</dbReference>
<dbReference type="PROSITE" id="PS00640">
    <property type="entry name" value="THIOL_PROTEASE_ASN"/>
    <property type="match status" value="1"/>
</dbReference>
<evidence type="ECO:0000259" key="2">
    <source>
        <dbReference type="Pfam" id="PF00112"/>
    </source>
</evidence>
<comment type="similarity">
    <text evidence="1">Belongs to the peptidase C1 family.</text>
</comment>